<comment type="caution">
    <text evidence="1">The sequence shown here is derived from an EMBL/GenBank/DDBJ whole genome shotgun (WGS) entry which is preliminary data.</text>
</comment>
<name>A0A2W5YYL6_9BACT</name>
<organism evidence="1 2">
    <name type="scientific">Candidatus Aeolococcus gillhamiae</name>
    <dbReference type="NCBI Taxonomy" id="3127015"/>
    <lineage>
        <taxon>Bacteria</taxon>
        <taxon>Bacillati</taxon>
        <taxon>Candidatus Dormiibacterota</taxon>
        <taxon>Candidatus Dormibacteria</taxon>
        <taxon>Candidatus Aeolococcales</taxon>
        <taxon>Candidatus Aeolococcaceae</taxon>
        <taxon>Candidatus Aeolococcus</taxon>
    </lineage>
</organism>
<sequence>MADCQAMAAPVVCPPCGGTRLIPLTYTAPAGHRVESDPIAAERSRRMHKCVDCGHVLVAGASGLRKRRPLPRLQSR</sequence>
<dbReference type="EMBL" id="QHBU01000272">
    <property type="protein sequence ID" value="PZR78032.1"/>
    <property type="molecule type" value="Genomic_DNA"/>
</dbReference>
<accession>A0A2W5YYL6</accession>
<evidence type="ECO:0000313" key="2">
    <source>
        <dbReference type="Proteomes" id="UP000248724"/>
    </source>
</evidence>
<proteinExistence type="predicted"/>
<protein>
    <submittedName>
        <fullName evidence="1">Uncharacterized protein</fullName>
    </submittedName>
</protein>
<dbReference type="Proteomes" id="UP000248724">
    <property type="component" value="Unassembled WGS sequence"/>
</dbReference>
<gene>
    <name evidence="1" type="ORF">DLM65_14115</name>
</gene>
<dbReference type="AlphaFoldDB" id="A0A2W5YYL6"/>
<reference evidence="1 2" key="1">
    <citation type="journal article" date="2017" name="Nature">
        <title>Atmospheric trace gases support primary production in Antarctic desert surface soil.</title>
        <authorList>
            <person name="Ji M."/>
            <person name="Greening C."/>
            <person name="Vanwonterghem I."/>
            <person name="Carere C.R."/>
            <person name="Bay S.K."/>
            <person name="Steen J.A."/>
            <person name="Montgomery K."/>
            <person name="Lines T."/>
            <person name="Beardall J."/>
            <person name="van Dorst J."/>
            <person name="Snape I."/>
            <person name="Stott M.B."/>
            <person name="Hugenholtz P."/>
            <person name="Ferrari B.C."/>
        </authorList>
    </citation>
    <scope>NUCLEOTIDE SEQUENCE [LARGE SCALE GENOMIC DNA]</scope>
    <source>
        <strain evidence="1">RRmetagenome_bin12</strain>
    </source>
</reference>
<evidence type="ECO:0000313" key="1">
    <source>
        <dbReference type="EMBL" id="PZR78032.1"/>
    </source>
</evidence>